<protein>
    <recommendedName>
        <fullName evidence="11">Glycosyltransferase RgtA/B/C/D-like domain-containing protein</fullName>
    </recommendedName>
</protein>
<dbReference type="PANTHER" id="PTHR33908:SF11">
    <property type="entry name" value="MEMBRANE PROTEIN"/>
    <property type="match status" value="1"/>
</dbReference>
<feature type="transmembrane region" description="Helical" evidence="8">
    <location>
        <begin position="164"/>
        <end position="183"/>
    </location>
</feature>
<keyword evidence="10" id="KW-1185">Reference proteome</keyword>
<evidence type="ECO:0000256" key="4">
    <source>
        <dbReference type="ARBA" id="ARBA00022679"/>
    </source>
</evidence>
<evidence type="ECO:0000313" key="10">
    <source>
        <dbReference type="Proteomes" id="UP001501697"/>
    </source>
</evidence>
<keyword evidence="2" id="KW-1003">Cell membrane</keyword>
<feature type="transmembrane region" description="Helical" evidence="8">
    <location>
        <begin position="190"/>
        <end position="207"/>
    </location>
</feature>
<evidence type="ECO:0000256" key="2">
    <source>
        <dbReference type="ARBA" id="ARBA00022475"/>
    </source>
</evidence>
<keyword evidence="6 8" id="KW-1133">Transmembrane helix</keyword>
<gene>
    <name evidence="9" type="ORF">GCM10022200_10940</name>
</gene>
<evidence type="ECO:0000313" key="9">
    <source>
        <dbReference type="EMBL" id="GAA3630078.1"/>
    </source>
</evidence>
<evidence type="ECO:0000256" key="7">
    <source>
        <dbReference type="ARBA" id="ARBA00023136"/>
    </source>
</evidence>
<evidence type="ECO:0000256" key="6">
    <source>
        <dbReference type="ARBA" id="ARBA00022989"/>
    </source>
</evidence>
<feature type="transmembrane region" description="Helical" evidence="8">
    <location>
        <begin position="357"/>
        <end position="374"/>
    </location>
</feature>
<dbReference type="Proteomes" id="UP001501697">
    <property type="component" value="Unassembled WGS sequence"/>
</dbReference>
<evidence type="ECO:0000256" key="3">
    <source>
        <dbReference type="ARBA" id="ARBA00022676"/>
    </source>
</evidence>
<feature type="transmembrane region" description="Helical" evidence="8">
    <location>
        <begin position="14"/>
        <end position="34"/>
    </location>
</feature>
<feature type="transmembrane region" description="Helical" evidence="8">
    <location>
        <begin position="256"/>
        <end position="274"/>
    </location>
</feature>
<accession>A0ABP7ADT3</accession>
<feature type="transmembrane region" description="Helical" evidence="8">
    <location>
        <begin position="458"/>
        <end position="482"/>
    </location>
</feature>
<keyword evidence="4" id="KW-0808">Transferase</keyword>
<organism evidence="9 10">
    <name type="scientific">Microbacterium awajiense</name>
    <dbReference type="NCBI Taxonomy" id="415214"/>
    <lineage>
        <taxon>Bacteria</taxon>
        <taxon>Bacillati</taxon>
        <taxon>Actinomycetota</taxon>
        <taxon>Actinomycetes</taxon>
        <taxon>Micrococcales</taxon>
        <taxon>Microbacteriaceae</taxon>
        <taxon>Microbacterium</taxon>
    </lineage>
</organism>
<keyword evidence="3" id="KW-0328">Glycosyltransferase</keyword>
<reference evidence="10" key="1">
    <citation type="journal article" date="2019" name="Int. J. Syst. Evol. Microbiol.">
        <title>The Global Catalogue of Microorganisms (GCM) 10K type strain sequencing project: providing services to taxonomists for standard genome sequencing and annotation.</title>
        <authorList>
            <consortium name="The Broad Institute Genomics Platform"/>
            <consortium name="The Broad Institute Genome Sequencing Center for Infectious Disease"/>
            <person name="Wu L."/>
            <person name="Ma J."/>
        </authorList>
    </citation>
    <scope>NUCLEOTIDE SEQUENCE [LARGE SCALE GENOMIC DNA]</scope>
    <source>
        <strain evidence="10">JCM 16544</strain>
    </source>
</reference>
<feature type="transmembrane region" description="Helical" evidence="8">
    <location>
        <begin position="426"/>
        <end position="446"/>
    </location>
</feature>
<feature type="transmembrane region" description="Helical" evidence="8">
    <location>
        <begin position="394"/>
        <end position="414"/>
    </location>
</feature>
<comment type="subcellular location">
    <subcellularLocation>
        <location evidence="1">Cell membrane</location>
        <topology evidence="1">Multi-pass membrane protein</topology>
    </subcellularLocation>
</comment>
<dbReference type="PANTHER" id="PTHR33908">
    <property type="entry name" value="MANNOSYLTRANSFERASE YKCB-RELATED"/>
    <property type="match status" value="1"/>
</dbReference>
<feature type="transmembrane region" description="Helical" evidence="8">
    <location>
        <begin position="329"/>
        <end position="350"/>
    </location>
</feature>
<feature type="transmembrane region" description="Helical" evidence="8">
    <location>
        <begin position="219"/>
        <end position="244"/>
    </location>
</feature>
<keyword evidence="5 8" id="KW-0812">Transmembrane</keyword>
<evidence type="ECO:0000256" key="1">
    <source>
        <dbReference type="ARBA" id="ARBA00004651"/>
    </source>
</evidence>
<dbReference type="EMBL" id="BAAAYU010000003">
    <property type="protein sequence ID" value="GAA3630078.1"/>
    <property type="molecule type" value="Genomic_DNA"/>
</dbReference>
<evidence type="ECO:0008006" key="11">
    <source>
        <dbReference type="Google" id="ProtNLM"/>
    </source>
</evidence>
<evidence type="ECO:0000256" key="8">
    <source>
        <dbReference type="SAM" id="Phobius"/>
    </source>
</evidence>
<sequence length="509" mass="55153">MEIPSAPPAGRLEWWTLGAITAAFVALVTFWGILTPIYDAPDEPLHLNSSIRLAEGWEWPDPGTAEVQNKVLAARGQQSTPASERSTFAELAQSQPGYHGVDQMTQHPPLYYAYTGTVLRAIAFEDIRADQALLAVRLAGLIFVVPLPFFLWQSVRRLTGSPKAAIVGAATVFAVPQLAHIMGSASNDSATIAFSCAVMWLGIRIMTGDTRWLTTIGLGLALALALFTKGTAVPLVAFAGLVLLLWPRELTLSHRLLRAAAAMAVALLGGWWWLRNLLVFGRLQPAGLRYPDNPFPEGQGPSVTWYIDQMWGRVSLSFWGNFGWLNHPMPVILTDILTVVALAVVVGFAFRRSAVRWRMVLLASMPLLFLVGLVTQTWPTYVRTQLPAGMQGRYFFVVLVPLVVLSAVAWLRLVSPDRRRATGVGLLAVFAAIGLAGIVVEFRAVYTGIGDWLVHTPAGIPGAIVITVAAAALAVLALVMAIRFVRTDLPPVLHDAPAARDDREPIAAG</sequence>
<name>A0ABP7ADT3_9MICO</name>
<proteinExistence type="predicted"/>
<dbReference type="Pfam" id="PF09913">
    <property type="entry name" value="DUF2142"/>
    <property type="match status" value="1"/>
</dbReference>
<comment type="caution">
    <text evidence="9">The sequence shown here is derived from an EMBL/GenBank/DDBJ whole genome shotgun (WGS) entry which is preliminary data.</text>
</comment>
<feature type="transmembrane region" description="Helical" evidence="8">
    <location>
        <begin position="132"/>
        <end position="152"/>
    </location>
</feature>
<dbReference type="InterPro" id="IPR018674">
    <property type="entry name" value="DUF2142_membrane"/>
</dbReference>
<keyword evidence="7 8" id="KW-0472">Membrane</keyword>
<evidence type="ECO:0000256" key="5">
    <source>
        <dbReference type="ARBA" id="ARBA00022692"/>
    </source>
</evidence>
<dbReference type="InterPro" id="IPR050297">
    <property type="entry name" value="LipidA_mod_glycosyltrf_83"/>
</dbReference>